<proteinExistence type="predicted"/>
<dbReference type="RefSeq" id="WP_310333256.1">
    <property type="nucleotide sequence ID" value="NZ_JAVDXV010000015.1"/>
</dbReference>
<evidence type="ECO:0008006" key="3">
    <source>
        <dbReference type="Google" id="ProtNLM"/>
    </source>
</evidence>
<organism evidence="1 2">
    <name type="scientific">Roseateles asaccharophilus</name>
    <dbReference type="NCBI Taxonomy" id="582607"/>
    <lineage>
        <taxon>Bacteria</taxon>
        <taxon>Pseudomonadati</taxon>
        <taxon>Pseudomonadota</taxon>
        <taxon>Betaproteobacteria</taxon>
        <taxon>Burkholderiales</taxon>
        <taxon>Sphaerotilaceae</taxon>
        <taxon>Roseateles</taxon>
    </lineage>
</organism>
<name>A0ABU2AGB2_9BURK</name>
<reference evidence="1 2" key="1">
    <citation type="submission" date="2023-07" db="EMBL/GenBank/DDBJ databases">
        <title>Sorghum-associated microbial communities from plants grown in Nebraska, USA.</title>
        <authorList>
            <person name="Schachtman D."/>
        </authorList>
    </citation>
    <scope>NUCLEOTIDE SEQUENCE [LARGE SCALE GENOMIC DNA]</scope>
    <source>
        <strain evidence="1 2">BE316</strain>
    </source>
</reference>
<keyword evidence="2" id="KW-1185">Reference proteome</keyword>
<dbReference type="EMBL" id="JAVDXV010000015">
    <property type="protein sequence ID" value="MDR7336255.1"/>
    <property type="molecule type" value="Genomic_DNA"/>
</dbReference>
<comment type="caution">
    <text evidence="1">The sequence shown here is derived from an EMBL/GenBank/DDBJ whole genome shotgun (WGS) entry which is preliminary data.</text>
</comment>
<evidence type="ECO:0000313" key="1">
    <source>
        <dbReference type="EMBL" id="MDR7336255.1"/>
    </source>
</evidence>
<sequence length="184" mass="19986">MDCLTFIAKLVEHLAWPIAAVVLVVLLRNEIGKLLPLMKKFKAGPLEAEFGREMAVLKETTPAQDATTPGIKSPYFDSVLQQLAEVHPRSAVLEAWVRLEDAARAALSKPSSKTAGPSYIPSAKLAEALVKDGRIDQSQVTLFHELRRLRNDVAHMVGLAPDAEAARSYIELAGQLQAVLAKPA</sequence>
<accession>A0ABU2AGB2</accession>
<gene>
    <name evidence="1" type="ORF">J2X21_005429</name>
</gene>
<dbReference type="Proteomes" id="UP001180825">
    <property type="component" value="Unassembled WGS sequence"/>
</dbReference>
<protein>
    <recommendedName>
        <fullName evidence="3">DUF4145 domain-containing protein</fullName>
    </recommendedName>
</protein>
<evidence type="ECO:0000313" key="2">
    <source>
        <dbReference type="Proteomes" id="UP001180825"/>
    </source>
</evidence>